<feature type="region of interest" description="Disordered" evidence="1">
    <location>
        <begin position="182"/>
        <end position="215"/>
    </location>
</feature>
<reference evidence="2 3" key="1">
    <citation type="journal article" date="2019" name="Mol. Ecol. Resour.">
        <title>Improving Illumina assemblies with Hi-C and long reads: an example with the North African dromedary.</title>
        <authorList>
            <person name="Elbers J.P."/>
            <person name="Rogers M.F."/>
            <person name="Perelman P.L."/>
            <person name="Proskuryakova A.A."/>
            <person name="Serdyukova N.A."/>
            <person name="Johnson W.E."/>
            <person name="Horin P."/>
            <person name="Corander J."/>
            <person name="Murphy D."/>
            <person name="Burger P.A."/>
        </authorList>
    </citation>
    <scope>NUCLEOTIDE SEQUENCE [LARGE SCALE GENOMIC DNA]</scope>
    <source>
        <strain evidence="2">Drom800</strain>
        <tissue evidence="2">Blood</tissue>
    </source>
</reference>
<feature type="region of interest" description="Disordered" evidence="1">
    <location>
        <begin position="248"/>
        <end position="318"/>
    </location>
</feature>
<feature type="compositionally biased region" description="Low complexity" evidence="1">
    <location>
        <begin position="77"/>
        <end position="99"/>
    </location>
</feature>
<keyword evidence="3" id="KW-1185">Reference proteome</keyword>
<evidence type="ECO:0000256" key="1">
    <source>
        <dbReference type="SAM" id="MobiDB-lite"/>
    </source>
</evidence>
<feature type="region of interest" description="Disordered" evidence="1">
    <location>
        <begin position="1"/>
        <end position="26"/>
    </location>
</feature>
<dbReference type="EMBL" id="JWIN03000008">
    <property type="protein sequence ID" value="KAB1275567.1"/>
    <property type="molecule type" value="Genomic_DNA"/>
</dbReference>
<dbReference type="AlphaFoldDB" id="A0A5N4DWX9"/>
<sequence>MRCPRQKPPTTNSQPLNLQKPRGPTSRLFMGSKTLNTFLCRLDQEGHLSPQQPPMVATLSTAPPSHRAAGYRRARPAPRLGGHPGGRPARPAADGAASREGGRACLPVTVTGVGGGLPRSWYSGGGGLGLHGGARGGRRGRGRPGRAADAFGAPELTAPAAARGKGRRPGAGVSGEMGWTRREGAARSRCPRPGGLREALSHARRRRRWRRRKSEAGATPFLTRLAIGLQPQLAQPLPAWDSSLLRRPKWGARSGSPAQPAGTIIPGQGGPSAPPAGRAEGLRHGGGPGGCLHQVRGPEETNLDPESPGPATDPQESL</sequence>
<accession>A0A5N4DWX9</accession>
<name>A0A5N4DWX9_CAMDR</name>
<evidence type="ECO:0000313" key="3">
    <source>
        <dbReference type="Proteomes" id="UP000299084"/>
    </source>
</evidence>
<organism evidence="2 3">
    <name type="scientific">Camelus dromedarius</name>
    <name type="common">Dromedary</name>
    <name type="synonym">Arabian camel</name>
    <dbReference type="NCBI Taxonomy" id="9838"/>
    <lineage>
        <taxon>Eukaryota</taxon>
        <taxon>Metazoa</taxon>
        <taxon>Chordata</taxon>
        <taxon>Craniata</taxon>
        <taxon>Vertebrata</taxon>
        <taxon>Euteleostomi</taxon>
        <taxon>Mammalia</taxon>
        <taxon>Eutheria</taxon>
        <taxon>Laurasiatheria</taxon>
        <taxon>Artiodactyla</taxon>
        <taxon>Tylopoda</taxon>
        <taxon>Camelidae</taxon>
        <taxon>Camelus</taxon>
    </lineage>
</organism>
<evidence type="ECO:0000313" key="2">
    <source>
        <dbReference type="EMBL" id="KAB1275567.1"/>
    </source>
</evidence>
<feature type="region of interest" description="Disordered" evidence="1">
    <location>
        <begin position="46"/>
        <end position="100"/>
    </location>
</feature>
<feature type="compositionally biased region" description="Basic residues" evidence="1">
    <location>
        <begin position="202"/>
        <end position="213"/>
    </location>
</feature>
<gene>
    <name evidence="2" type="ORF">Cadr_000009971</name>
</gene>
<comment type="caution">
    <text evidence="2">The sequence shown here is derived from an EMBL/GenBank/DDBJ whole genome shotgun (WGS) entry which is preliminary data.</text>
</comment>
<dbReference type="Proteomes" id="UP000299084">
    <property type="component" value="Unassembled WGS sequence"/>
</dbReference>
<proteinExistence type="predicted"/>
<feature type="compositionally biased region" description="Polar residues" evidence="1">
    <location>
        <begin position="8"/>
        <end position="17"/>
    </location>
</feature>
<protein>
    <submittedName>
        <fullName evidence="2">Uncharacterized protein</fullName>
    </submittedName>
</protein>